<dbReference type="HAMAP" id="MF_01539">
    <property type="entry name" value="TmcAL"/>
    <property type="match status" value="1"/>
</dbReference>
<dbReference type="Proteomes" id="UP000188993">
    <property type="component" value="Chromosome"/>
</dbReference>
<dbReference type="AlphaFoldDB" id="A0A1S6IMQ6"/>
<keyword evidence="5" id="KW-1185">Reference proteome</keyword>
<keyword evidence="3" id="KW-0963">Cytoplasm</keyword>
<dbReference type="GO" id="GO:0005737">
    <property type="term" value="C:cytoplasm"/>
    <property type="evidence" value="ECO:0007669"/>
    <property type="project" value="UniProtKB-SubCell"/>
</dbReference>
<dbReference type="Gene3D" id="3.40.50.620">
    <property type="entry name" value="HUPs"/>
    <property type="match status" value="1"/>
</dbReference>
<proteinExistence type="inferred from homology"/>
<evidence type="ECO:0000256" key="3">
    <source>
        <dbReference type="HAMAP-Rule" id="MF_01539"/>
    </source>
</evidence>
<evidence type="ECO:0000256" key="2">
    <source>
        <dbReference type="ARBA" id="ARBA00022694"/>
    </source>
</evidence>
<evidence type="ECO:0000313" key="5">
    <source>
        <dbReference type="Proteomes" id="UP000188993"/>
    </source>
</evidence>
<evidence type="ECO:0000256" key="1">
    <source>
        <dbReference type="ARBA" id="ARBA00022598"/>
    </source>
</evidence>
<dbReference type="PANTHER" id="PTHR37825:SF1">
    <property type="entry name" value="TRNA(MET) CYTIDINE ACETATE LIGASE"/>
    <property type="match status" value="1"/>
</dbReference>
<comment type="function">
    <text evidence="3">Catalyzes the formation of N(4)-acetylcytidine (ac(4)C) at the wobble position of elongator tRNA(Met), using acetate and ATP as substrates. First activates an acetate ion to form acetyladenylate (Ac-AMP) and then transfers the acetyl group to tRNA to form ac(4)C34.</text>
</comment>
<dbReference type="GO" id="GO:0016879">
    <property type="term" value="F:ligase activity, forming carbon-nitrogen bonds"/>
    <property type="evidence" value="ECO:0007669"/>
    <property type="project" value="UniProtKB-UniRule"/>
</dbReference>
<keyword evidence="1 3" id="KW-0436">Ligase</keyword>
<gene>
    <name evidence="3" type="primary">tmcAL</name>
    <name evidence="4" type="ORF">BW727_100432</name>
</gene>
<feature type="binding site" evidence="3">
    <location>
        <position position="161"/>
    </location>
    <ligand>
        <name>ATP</name>
        <dbReference type="ChEBI" id="CHEBI:30616"/>
    </ligand>
</feature>
<feature type="binding site" evidence="3">
    <location>
        <begin position="7"/>
        <end position="20"/>
    </location>
    <ligand>
        <name>ATP</name>
        <dbReference type="ChEBI" id="CHEBI:30616"/>
    </ligand>
</feature>
<dbReference type="KEGG" id="jda:BW727_100432"/>
<dbReference type="GO" id="GO:0005524">
    <property type="term" value="F:ATP binding"/>
    <property type="evidence" value="ECO:0007669"/>
    <property type="project" value="UniProtKB-KW"/>
</dbReference>
<dbReference type="PANTHER" id="PTHR37825">
    <property type="entry name" value="TRNA(MET) CYTIDINE ACETATE LIGASE"/>
    <property type="match status" value="1"/>
</dbReference>
<dbReference type="GO" id="GO:0006400">
    <property type="term" value="P:tRNA modification"/>
    <property type="evidence" value="ECO:0007669"/>
    <property type="project" value="UniProtKB-UniRule"/>
</dbReference>
<protein>
    <recommendedName>
        <fullName evidence="3">tRNA(Met) cytidine acetate ligase</fullName>
        <ecNumber evidence="3">6.3.4.-</ecNumber>
    </recommendedName>
</protein>
<keyword evidence="3" id="KW-0067">ATP-binding</keyword>
<keyword evidence="2 3" id="KW-0819">tRNA processing</keyword>
<dbReference type="EMBL" id="CP019728">
    <property type="protein sequence ID" value="AQS52825.1"/>
    <property type="molecule type" value="Genomic_DNA"/>
</dbReference>
<feature type="binding site" evidence="3">
    <location>
        <position position="101"/>
    </location>
    <ligand>
        <name>ATP</name>
        <dbReference type="ChEBI" id="CHEBI:30616"/>
    </ligand>
</feature>
<dbReference type="InterPro" id="IPR008513">
    <property type="entry name" value="tRNA(Met)_cyd_acetate_ligase"/>
</dbReference>
<comment type="similarity">
    <text evidence="3">Belongs to the TmcAL family.</text>
</comment>
<feature type="binding site" evidence="3">
    <location>
        <position position="186"/>
    </location>
    <ligand>
        <name>ATP</name>
        <dbReference type="ChEBI" id="CHEBI:30616"/>
    </ligand>
</feature>
<name>A0A1S6IMQ6_9LACT</name>
<dbReference type="STRING" id="708126.BW727_100432"/>
<organism evidence="4 5">
    <name type="scientific">Jeotgalibaca dankookensis</name>
    <dbReference type="NCBI Taxonomy" id="708126"/>
    <lineage>
        <taxon>Bacteria</taxon>
        <taxon>Bacillati</taxon>
        <taxon>Bacillota</taxon>
        <taxon>Bacilli</taxon>
        <taxon>Lactobacillales</taxon>
        <taxon>Carnobacteriaceae</taxon>
        <taxon>Jeotgalibaca</taxon>
    </lineage>
</organism>
<dbReference type="InterPro" id="IPR014729">
    <property type="entry name" value="Rossmann-like_a/b/a_fold"/>
</dbReference>
<sequence length="387" mass="43981">MKSCGIIAEYNPFHSGHAYHLQEARRQSGADILTVAMSGNFTQRGEPAIFDKWQRARAALENGADLVVENPVLGSAQASDLFAKSGVRILQALACDWIAFGAENGSSQEFSELAQALVEQEATINQTFHQVKNDGRSYAVQMNEAIQKVMKPSRIALEQPNNQLALAYLKENVSYPHPMQALAILRRGADHHAQQAVSTHFASGTSLRLLLLAKEYDNLEQWVPNAKTLKVLEPLDWEKYWPFLRYQIILQSHADLQSIYQMEEGIEYRLKDKIKQADSFASFIGLVKNKRWTWVRLQRLCLYVLLGIKKEEVLSFYKNEPVLRILGFNKKGQAYLNQLKHQRDLTIVTNLNKKTASLLPVEIRADRIYILPSGKEQNFSRIPIMVS</sequence>
<dbReference type="SUPFAM" id="SSF52374">
    <property type="entry name" value="Nucleotidylyl transferase"/>
    <property type="match status" value="1"/>
</dbReference>
<dbReference type="EC" id="6.3.4.-" evidence="3"/>
<keyword evidence="3" id="KW-0547">Nucleotide-binding</keyword>
<comment type="caution">
    <text evidence="3">Lacks conserved residue(s) required for the propagation of feature annotation.</text>
</comment>
<dbReference type="RefSeq" id="WP_077795706.1">
    <property type="nucleotide sequence ID" value="NZ_BBYN01000028.1"/>
</dbReference>
<keyword evidence="3" id="KW-0694">RNA-binding</keyword>
<dbReference type="GO" id="GO:0000049">
    <property type="term" value="F:tRNA binding"/>
    <property type="evidence" value="ECO:0007669"/>
    <property type="project" value="UniProtKB-KW"/>
</dbReference>
<evidence type="ECO:0000313" key="4">
    <source>
        <dbReference type="EMBL" id="AQS52825.1"/>
    </source>
</evidence>
<keyword evidence="3" id="KW-0820">tRNA-binding</keyword>
<dbReference type="OrthoDB" id="9769796at2"/>
<reference evidence="4 5" key="1">
    <citation type="journal article" date="2014" name="Int. J. Syst. Evol. Microbiol.">
        <title>Jeotgalibaca dankookensis gen. nov., sp. nov., a member of the family Carnobacteriaceae, isolated from seujeot (Korean traditional food).</title>
        <authorList>
            <person name="Lee D.G."/>
            <person name="Trujillo M.E."/>
            <person name="Kang H."/>
            <person name="Ahn T.Y."/>
        </authorList>
    </citation>
    <scope>NUCLEOTIDE SEQUENCE [LARGE SCALE GENOMIC DNA]</scope>
    <source>
        <strain evidence="4 5">EX-07</strain>
    </source>
</reference>
<accession>A0A1S6IMQ6</accession>
<dbReference type="NCBIfam" id="NF010191">
    <property type="entry name" value="PRK13670.1"/>
    <property type="match status" value="1"/>
</dbReference>
<comment type="subcellular location">
    <subcellularLocation>
        <location evidence="3">Cytoplasm</location>
    </subcellularLocation>
</comment>
<dbReference type="Pfam" id="PF05636">
    <property type="entry name" value="HIGH_NTase1"/>
    <property type="match status" value="1"/>
</dbReference>
<comment type="catalytic activity">
    <reaction evidence="3">
        <text>cytidine(34) in elongator tRNA(Met) + acetate + ATP = N(4)-acetylcytidine(34) in elongator tRNA(Met) + AMP + diphosphate</text>
        <dbReference type="Rhea" id="RHEA:58144"/>
        <dbReference type="Rhea" id="RHEA-COMP:10693"/>
        <dbReference type="Rhea" id="RHEA-COMP:10694"/>
        <dbReference type="ChEBI" id="CHEBI:30089"/>
        <dbReference type="ChEBI" id="CHEBI:30616"/>
        <dbReference type="ChEBI" id="CHEBI:33019"/>
        <dbReference type="ChEBI" id="CHEBI:74900"/>
        <dbReference type="ChEBI" id="CHEBI:82748"/>
        <dbReference type="ChEBI" id="CHEBI:456215"/>
    </reaction>
</comment>